<protein>
    <submittedName>
        <fullName evidence="1">Uncharacterized protein</fullName>
    </submittedName>
</protein>
<accession>A0A2H3CB00</accession>
<organism evidence="1 2">
    <name type="scientific">Armillaria solidipes</name>
    <dbReference type="NCBI Taxonomy" id="1076256"/>
    <lineage>
        <taxon>Eukaryota</taxon>
        <taxon>Fungi</taxon>
        <taxon>Dikarya</taxon>
        <taxon>Basidiomycota</taxon>
        <taxon>Agaricomycotina</taxon>
        <taxon>Agaricomycetes</taxon>
        <taxon>Agaricomycetidae</taxon>
        <taxon>Agaricales</taxon>
        <taxon>Marasmiineae</taxon>
        <taxon>Physalacriaceae</taxon>
        <taxon>Armillaria</taxon>
    </lineage>
</organism>
<gene>
    <name evidence="1" type="ORF">ARMSODRAFT_954169</name>
</gene>
<dbReference type="Proteomes" id="UP000218334">
    <property type="component" value="Unassembled WGS sequence"/>
</dbReference>
<dbReference type="EMBL" id="KZ293422">
    <property type="protein sequence ID" value="PBK72466.1"/>
    <property type="molecule type" value="Genomic_DNA"/>
</dbReference>
<reference evidence="2" key="1">
    <citation type="journal article" date="2017" name="Nat. Ecol. Evol.">
        <title>Genome expansion and lineage-specific genetic innovations in the forest pathogenic fungi Armillaria.</title>
        <authorList>
            <person name="Sipos G."/>
            <person name="Prasanna A.N."/>
            <person name="Walter M.C."/>
            <person name="O'Connor E."/>
            <person name="Balint B."/>
            <person name="Krizsan K."/>
            <person name="Kiss B."/>
            <person name="Hess J."/>
            <person name="Varga T."/>
            <person name="Slot J."/>
            <person name="Riley R."/>
            <person name="Boka B."/>
            <person name="Rigling D."/>
            <person name="Barry K."/>
            <person name="Lee J."/>
            <person name="Mihaltcheva S."/>
            <person name="LaButti K."/>
            <person name="Lipzen A."/>
            <person name="Waldron R."/>
            <person name="Moloney N.M."/>
            <person name="Sperisen C."/>
            <person name="Kredics L."/>
            <person name="Vagvoelgyi C."/>
            <person name="Patrignani A."/>
            <person name="Fitzpatrick D."/>
            <person name="Nagy I."/>
            <person name="Doyle S."/>
            <person name="Anderson J.B."/>
            <person name="Grigoriev I.V."/>
            <person name="Gueldener U."/>
            <person name="Muensterkoetter M."/>
            <person name="Nagy L.G."/>
        </authorList>
    </citation>
    <scope>NUCLEOTIDE SEQUENCE [LARGE SCALE GENOMIC DNA]</scope>
    <source>
        <strain evidence="2">28-4</strain>
    </source>
</reference>
<sequence length="159" mass="17912">MCYTGEDFGSQQLSVSPLASQFFDSACNLRLPFRHIHKEAQSCRGGGYSPHSCGLNMYKRYSYHVALSLLTVFVVYTTTKPDKAVQVVVDGHAVHSKRAGVVYYGEIFRVDHQRRVWYNDGIRLGRRSRLEGYLDEVDMTRDSAGKTPMSSCTAGPTYE</sequence>
<dbReference type="AlphaFoldDB" id="A0A2H3CB00"/>
<name>A0A2H3CB00_9AGAR</name>
<proteinExistence type="predicted"/>
<evidence type="ECO:0000313" key="1">
    <source>
        <dbReference type="EMBL" id="PBK72466.1"/>
    </source>
</evidence>
<keyword evidence="2" id="KW-1185">Reference proteome</keyword>
<evidence type="ECO:0000313" key="2">
    <source>
        <dbReference type="Proteomes" id="UP000218334"/>
    </source>
</evidence>